<protein>
    <submittedName>
        <fullName evidence="2">Uncharacterized protein</fullName>
    </submittedName>
</protein>
<reference evidence="2" key="2">
    <citation type="journal article" date="2015" name="Data Brief">
        <title>Shoot transcriptome of the giant reed, Arundo donax.</title>
        <authorList>
            <person name="Barrero R.A."/>
            <person name="Guerrero F.D."/>
            <person name="Moolhuijzen P."/>
            <person name="Goolsby J.A."/>
            <person name="Tidwell J."/>
            <person name="Bellgard S.E."/>
            <person name="Bellgard M.I."/>
        </authorList>
    </citation>
    <scope>NUCLEOTIDE SEQUENCE</scope>
    <source>
        <tissue evidence="2">Shoot tissue taken approximately 20 cm above the soil surface</tissue>
    </source>
</reference>
<dbReference type="EMBL" id="GBRH01182207">
    <property type="protein sequence ID" value="JAE15689.1"/>
    <property type="molecule type" value="Transcribed_RNA"/>
</dbReference>
<dbReference type="AlphaFoldDB" id="A0A0A9FWV4"/>
<reference evidence="2" key="1">
    <citation type="submission" date="2014-09" db="EMBL/GenBank/DDBJ databases">
        <authorList>
            <person name="Magalhaes I.L.F."/>
            <person name="Oliveira U."/>
            <person name="Santos F.R."/>
            <person name="Vidigal T.H.D.A."/>
            <person name="Brescovit A.D."/>
            <person name="Santos A.J."/>
        </authorList>
    </citation>
    <scope>NUCLEOTIDE SEQUENCE</scope>
    <source>
        <tissue evidence="2">Shoot tissue taken approximately 20 cm above the soil surface</tissue>
    </source>
</reference>
<organism evidence="2">
    <name type="scientific">Arundo donax</name>
    <name type="common">Giant reed</name>
    <name type="synonym">Donax arundinaceus</name>
    <dbReference type="NCBI Taxonomy" id="35708"/>
    <lineage>
        <taxon>Eukaryota</taxon>
        <taxon>Viridiplantae</taxon>
        <taxon>Streptophyta</taxon>
        <taxon>Embryophyta</taxon>
        <taxon>Tracheophyta</taxon>
        <taxon>Spermatophyta</taxon>
        <taxon>Magnoliopsida</taxon>
        <taxon>Liliopsida</taxon>
        <taxon>Poales</taxon>
        <taxon>Poaceae</taxon>
        <taxon>PACMAD clade</taxon>
        <taxon>Arundinoideae</taxon>
        <taxon>Arundineae</taxon>
        <taxon>Arundo</taxon>
    </lineage>
</organism>
<evidence type="ECO:0000256" key="1">
    <source>
        <dbReference type="SAM" id="MobiDB-lite"/>
    </source>
</evidence>
<feature type="compositionally biased region" description="Basic and acidic residues" evidence="1">
    <location>
        <begin position="25"/>
        <end position="35"/>
    </location>
</feature>
<feature type="region of interest" description="Disordered" evidence="1">
    <location>
        <begin position="1"/>
        <end position="108"/>
    </location>
</feature>
<sequence length="108" mass="11762">MQEGRARLNLRQEPGGPGAPGRRAGRCDRQRREPRQVLGPSPEDRRVRPGGGGPQAGRRRAGRRRECWRLGAGPEGVVPPAGGRREAPSSRLSRGRLAASTARRDERA</sequence>
<evidence type="ECO:0000313" key="2">
    <source>
        <dbReference type="EMBL" id="JAE15689.1"/>
    </source>
</evidence>
<feature type="compositionally biased region" description="Low complexity" evidence="1">
    <location>
        <begin position="89"/>
        <end position="101"/>
    </location>
</feature>
<accession>A0A0A9FWV4</accession>
<proteinExistence type="predicted"/>
<feature type="compositionally biased region" description="Low complexity" evidence="1">
    <location>
        <begin position="71"/>
        <end position="82"/>
    </location>
</feature>
<name>A0A0A9FWV4_ARUDO</name>